<accession>M4E022</accession>
<reference evidence="3" key="3">
    <citation type="submission" date="2023-03" db="UniProtKB">
        <authorList>
            <consortium name="EnsemblPlants"/>
        </authorList>
    </citation>
    <scope>IDENTIFICATION</scope>
    <source>
        <strain evidence="3">cv. Chiifu-401-42</strain>
    </source>
</reference>
<dbReference type="STRING" id="51351.M4E022"/>
<dbReference type="InParanoid" id="M4E022"/>
<proteinExistence type="predicted"/>
<dbReference type="Proteomes" id="UP000011750">
    <property type="component" value="Chromosome A02"/>
</dbReference>
<dbReference type="SUPFAM" id="SSF53474">
    <property type="entry name" value="alpha/beta-Hydrolases"/>
    <property type="match status" value="1"/>
</dbReference>
<dbReference type="eggNOG" id="KOG2541">
    <property type="taxonomic scope" value="Eukaryota"/>
</dbReference>
<dbReference type="PANTHER" id="PTHR11247">
    <property type="entry name" value="PALMITOYL-PROTEIN THIOESTERASE/DOLICHYLDIPHOSPHATASE 1"/>
    <property type="match status" value="1"/>
</dbReference>
<dbReference type="OMA" id="NPQPEIC"/>
<feature type="region of interest" description="Disordered" evidence="2">
    <location>
        <begin position="150"/>
        <end position="203"/>
    </location>
</feature>
<evidence type="ECO:0000256" key="2">
    <source>
        <dbReference type="SAM" id="MobiDB-lite"/>
    </source>
</evidence>
<dbReference type="NCBIfam" id="TIGR01589">
    <property type="entry name" value="A_thal_3526"/>
    <property type="match status" value="1"/>
</dbReference>
<organism evidence="3 4">
    <name type="scientific">Brassica campestris</name>
    <name type="common">Field mustard</name>
    <dbReference type="NCBI Taxonomy" id="3711"/>
    <lineage>
        <taxon>Eukaryota</taxon>
        <taxon>Viridiplantae</taxon>
        <taxon>Streptophyta</taxon>
        <taxon>Embryophyta</taxon>
        <taxon>Tracheophyta</taxon>
        <taxon>Spermatophyta</taxon>
        <taxon>Magnoliopsida</taxon>
        <taxon>eudicotyledons</taxon>
        <taxon>Gunneridae</taxon>
        <taxon>Pentapetalae</taxon>
        <taxon>rosids</taxon>
        <taxon>malvids</taxon>
        <taxon>Brassicales</taxon>
        <taxon>Brassicaceae</taxon>
        <taxon>Brassiceae</taxon>
        <taxon>Brassica</taxon>
    </lineage>
</organism>
<evidence type="ECO:0000256" key="1">
    <source>
        <dbReference type="ARBA" id="ARBA00022801"/>
    </source>
</evidence>
<reference evidence="3 4" key="1">
    <citation type="journal article" date="2011" name="Nat. Genet.">
        <title>The genome of the mesopolyploid crop species Brassica rapa.</title>
        <authorList>
            <consortium name="Brassica rapa Genome Sequencing Project Consortium"/>
            <person name="Wang X."/>
            <person name="Wang H."/>
            <person name="Wang J."/>
            <person name="Sun R."/>
            <person name="Wu J."/>
            <person name="Liu S."/>
            <person name="Bai Y."/>
            <person name="Mun J.H."/>
            <person name="Bancroft I."/>
            <person name="Cheng F."/>
            <person name="Huang S."/>
            <person name="Li X."/>
            <person name="Hua W."/>
            <person name="Wang J."/>
            <person name="Wang X."/>
            <person name="Freeling M."/>
            <person name="Pires J.C."/>
            <person name="Paterson A.H."/>
            <person name="Chalhoub B."/>
            <person name="Wang B."/>
            <person name="Hayward A."/>
            <person name="Sharpe A.G."/>
            <person name="Park B.S."/>
            <person name="Weisshaar B."/>
            <person name="Liu B."/>
            <person name="Li B."/>
            <person name="Liu B."/>
            <person name="Tong C."/>
            <person name="Song C."/>
            <person name="Duran C."/>
            <person name="Peng C."/>
            <person name="Geng C."/>
            <person name="Koh C."/>
            <person name="Lin C."/>
            <person name="Edwards D."/>
            <person name="Mu D."/>
            <person name="Shen D."/>
            <person name="Soumpourou E."/>
            <person name="Li F."/>
            <person name="Fraser F."/>
            <person name="Conant G."/>
            <person name="Lassalle G."/>
            <person name="King G.J."/>
            <person name="Bonnema G."/>
            <person name="Tang H."/>
            <person name="Wang H."/>
            <person name="Belcram H."/>
            <person name="Zhou H."/>
            <person name="Hirakawa H."/>
            <person name="Abe H."/>
            <person name="Guo H."/>
            <person name="Wang H."/>
            <person name="Jin H."/>
            <person name="Parkin I.A."/>
            <person name="Batley J."/>
            <person name="Kim J.S."/>
            <person name="Just J."/>
            <person name="Li J."/>
            <person name="Xu J."/>
            <person name="Deng J."/>
            <person name="Kim J.A."/>
            <person name="Li J."/>
            <person name="Yu J."/>
            <person name="Meng J."/>
            <person name="Wang J."/>
            <person name="Min J."/>
            <person name="Poulain J."/>
            <person name="Wang J."/>
            <person name="Hatakeyama K."/>
            <person name="Wu K."/>
            <person name="Wang L."/>
            <person name="Fang L."/>
            <person name="Trick M."/>
            <person name="Links M.G."/>
            <person name="Zhao M."/>
            <person name="Jin M."/>
            <person name="Ramchiary N."/>
            <person name="Drou N."/>
            <person name="Berkman P.J."/>
            <person name="Cai Q."/>
            <person name="Huang Q."/>
            <person name="Li R."/>
            <person name="Tabata S."/>
            <person name="Cheng S."/>
            <person name="Zhang S."/>
            <person name="Zhang S."/>
            <person name="Huang S."/>
            <person name="Sato S."/>
            <person name="Sun S."/>
            <person name="Kwon S.J."/>
            <person name="Choi S.R."/>
            <person name="Lee T.H."/>
            <person name="Fan W."/>
            <person name="Zhao X."/>
            <person name="Tan X."/>
            <person name="Xu X."/>
            <person name="Wang Y."/>
            <person name="Qiu Y."/>
            <person name="Yin Y."/>
            <person name="Li Y."/>
            <person name="Du Y."/>
            <person name="Liao Y."/>
            <person name="Lim Y."/>
            <person name="Narusaka Y."/>
            <person name="Wang Y."/>
            <person name="Wang Z."/>
            <person name="Li Z."/>
            <person name="Wang Z."/>
            <person name="Xiong Z."/>
            <person name="Zhang Z."/>
        </authorList>
    </citation>
    <scope>NUCLEOTIDE SEQUENCE [LARGE SCALE GENOMIC DNA]</scope>
    <source>
        <strain evidence="3 4">cv. Chiifu-401-42</strain>
    </source>
</reference>
<dbReference type="EnsemblPlants" id="Bra022119.1">
    <property type="protein sequence ID" value="Bra022119.1-P"/>
    <property type="gene ID" value="Bra022119"/>
</dbReference>
<evidence type="ECO:0000313" key="4">
    <source>
        <dbReference type="Proteomes" id="UP000011750"/>
    </source>
</evidence>
<dbReference type="PANTHER" id="PTHR11247:SF76">
    <property type="entry name" value="ALPHA_BETA-HYDROLASES SUPERFAMILY PROTEIN"/>
    <property type="match status" value="1"/>
</dbReference>
<reference evidence="3 4" key="2">
    <citation type="journal article" date="2018" name="Hortic Res">
        <title>Improved Brassica rapa reference genome by single-molecule sequencing and chromosome conformation capture technologies.</title>
        <authorList>
            <person name="Zhang L."/>
            <person name="Cai X."/>
            <person name="Wu J."/>
            <person name="Liu M."/>
            <person name="Grob S."/>
            <person name="Cheng F."/>
            <person name="Liang J."/>
            <person name="Cai C."/>
            <person name="Liu Z."/>
            <person name="Liu B."/>
            <person name="Wang F."/>
            <person name="Li S."/>
            <person name="Liu F."/>
            <person name="Li X."/>
            <person name="Cheng L."/>
            <person name="Yang W."/>
            <person name="Li M.H."/>
            <person name="Grossniklaus U."/>
            <person name="Zheng H."/>
            <person name="Wang X."/>
        </authorList>
    </citation>
    <scope>NUCLEOTIDE SEQUENCE [LARGE SCALE GENOMIC DNA]</scope>
    <source>
        <strain evidence="3 4">cv. Chiifu-401-42</strain>
    </source>
</reference>
<dbReference type="Gene3D" id="3.40.50.1820">
    <property type="entry name" value="alpha/beta hydrolase"/>
    <property type="match status" value="1"/>
</dbReference>
<dbReference type="HOGENOM" id="CLU_1350584_0_0_1"/>
<dbReference type="InterPro" id="IPR006476">
    <property type="entry name" value="CHP01589_pln"/>
</dbReference>
<name>M4E022_BRACM</name>
<keyword evidence="4" id="KW-1185">Reference proteome</keyword>
<dbReference type="Pfam" id="PF09713">
    <property type="entry name" value="A_thal_3526"/>
    <property type="match status" value="1"/>
</dbReference>
<evidence type="ECO:0000313" key="3">
    <source>
        <dbReference type="EnsemblPlants" id="Bra022119.1-P"/>
    </source>
</evidence>
<feature type="compositionally biased region" description="Basic and acidic residues" evidence="2">
    <location>
        <begin position="159"/>
        <end position="188"/>
    </location>
</feature>
<dbReference type="AlphaFoldDB" id="M4E022"/>
<dbReference type="Gramene" id="Bra022119.1">
    <property type="protein sequence ID" value="Bra022119.1-P"/>
    <property type="gene ID" value="Bra022119"/>
</dbReference>
<sequence>MTMQDQIAPIGYIKLPTEMTEYLDNYKYLPKLNNERPEQRNYTYKDRFTSLRNLVLVKVEECIENNLSKDETMRHLWDKYLIPHEYTNIVWNHLERANPDLFISYYARIHERNPQPEICQRILDALDQIQSNTEQIVKLLTDVHGFGPHPSAAVSLKRQRTEKAEERGNSEESEKKQKKEKLQEKKEDGEGEILQDQNLQPQQ</sequence>
<dbReference type="GO" id="GO:0016787">
    <property type="term" value="F:hydrolase activity"/>
    <property type="evidence" value="ECO:0007669"/>
    <property type="project" value="UniProtKB-KW"/>
</dbReference>
<protein>
    <submittedName>
        <fullName evidence="3">Uncharacterized protein</fullName>
    </submittedName>
</protein>
<dbReference type="InterPro" id="IPR029058">
    <property type="entry name" value="AB_hydrolase_fold"/>
</dbReference>
<keyword evidence="1" id="KW-0378">Hydrolase</keyword>